<dbReference type="AlphaFoldDB" id="A0A183CCS7"/>
<protein>
    <submittedName>
        <fullName evidence="2">DUF3795 domain-containing protein</fullName>
    </submittedName>
</protein>
<organism evidence="1 2">
    <name type="scientific">Globodera pallida</name>
    <name type="common">Potato cyst nematode worm</name>
    <name type="synonym">Heterodera pallida</name>
    <dbReference type="NCBI Taxonomy" id="36090"/>
    <lineage>
        <taxon>Eukaryota</taxon>
        <taxon>Metazoa</taxon>
        <taxon>Ecdysozoa</taxon>
        <taxon>Nematoda</taxon>
        <taxon>Chromadorea</taxon>
        <taxon>Rhabditida</taxon>
        <taxon>Tylenchina</taxon>
        <taxon>Tylenchomorpha</taxon>
        <taxon>Tylenchoidea</taxon>
        <taxon>Heteroderidae</taxon>
        <taxon>Heteroderinae</taxon>
        <taxon>Globodera</taxon>
    </lineage>
</organism>
<reference evidence="2" key="3">
    <citation type="submission" date="2016-06" db="UniProtKB">
        <authorList>
            <consortium name="WormBaseParasite"/>
        </authorList>
    </citation>
    <scope>IDENTIFICATION</scope>
</reference>
<reference evidence="1" key="1">
    <citation type="submission" date="2013-12" db="EMBL/GenBank/DDBJ databases">
        <authorList>
            <person name="Aslett M."/>
        </authorList>
    </citation>
    <scope>NUCLEOTIDE SEQUENCE [LARGE SCALE GENOMIC DNA]</scope>
    <source>
        <strain evidence="1">Lindley</strain>
    </source>
</reference>
<keyword evidence="1" id="KW-1185">Reference proteome</keyword>
<evidence type="ECO:0000313" key="2">
    <source>
        <dbReference type="WBParaSite" id="GPLIN_001067900"/>
    </source>
</evidence>
<sequence length="218" mass="24316">MGETSSKPAERIRNSPPISHVLAMKGCPEVIDNLNNCLKYKKLKAIEHIGNMLSNLGLDNITRAFKKAVEENMICSCCGKQVKLIDEICYCPDSAGRCHCTGCCDTLQSPRDVLFPPISQVLNRNGCPHLMDYLNNCLKHKNTKAIEHTGTLLSDMGLDNITAAFKKAAEENMICHRCKKEIKFIDELCYCPEDSDEKCHHGTSCCDNRKIKALTSVH</sequence>
<dbReference type="Proteomes" id="UP000050741">
    <property type="component" value="Unassembled WGS sequence"/>
</dbReference>
<name>A0A183CCS7_GLOPA</name>
<reference evidence="1" key="2">
    <citation type="submission" date="2014-05" db="EMBL/GenBank/DDBJ databases">
        <title>The genome and life-stage specific transcriptomes of Globodera pallida elucidate key aspects of plant parasitism by a cyst nematode.</title>
        <authorList>
            <person name="Cotton J.A."/>
            <person name="Lilley C.J."/>
            <person name="Jones L.M."/>
            <person name="Kikuchi T."/>
            <person name="Reid A.J."/>
            <person name="Thorpe P."/>
            <person name="Tsai I.J."/>
            <person name="Beasley H."/>
            <person name="Blok V."/>
            <person name="Cock P.J.A."/>
            <person name="Van den Akker S.E."/>
            <person name="Holroyd N."/>
            <person name="Hunt M."/>
            <person name="Mantelin S."/>
            <person name="Naghra H."/>
            <person name="Pain A."/>
            <person name="Palomares-Rius J.E."/>
            <person name="Zarowiecki M."/>
            <person name="Berriman M."/>
            <person name="Jones J.T."/>
            <person name="Urwin P.E."/>
        </authorList>
    </citation>
    <scope>NUCLEOTIDE SEQUENCE [LARGE SCALE GENOMIC DNA]</scope>
    <source>
        <strain evidence="1">Lindley</strain>
    </source>
</reference>
<dbReference type="WBParaSite" id="GPLIN_001067900">
    <property type="protein sequence ID" value="GPLIN_001067900"/>
    <property type="gene ID" value="GPLIN_001067900"/>
</dbReference>
<accession>A0A183CCS7</accession>
<proteinExistence type="predicted"/>
<evidence type="ECO:0000313" key="1">
    <source>
        <dbReference type="Proteomes" id="UP000050741"/>
    </source>
</evidence>